<comment type="caution">
    <text evidence="10">The sequence shown here is derived from an EMBL/GenBank/DDBJ whole genome shotgun (WGS) entry which is preliminary data.</text>
</comment>
<dbReference type="GO" id="GO:0035725">
    <property type="term" value="P:sodium ion transmembrane transport"/>
    <property type="evidence" value="ECO:0007669"/>
    <property type="project" value="TreeGrafter"/>
</dbReference>
<dbReference type="Pfam" id="PF00209">
    <property type="entry name" value="SNF"/>
    <property type="match status" value="1"/>
</dbReference>
<evidence type="ECO:0000256" key="4">
    <source>
        <dbReference type="ARBA" id="ARBA00022692"/>
    </source>
</evidence>
<evidence type="ECO:0000313" key="10">
    <source>
        <dbReference type="EMBL" id="OXA59281.1"/>
    </source>
</evidence>
<dbReference type="InterPro" id="IPR000175">
    <property type="entry name" value="Na/ntran_symport"/>
</dbReference>
<keyword evidence="5" id="KW-0769">Symport</keyword>
<evidence type="ECO:0000256" key="6">
    <source>
        <dbReference type="ARBA" id="ARBA00022989"/>
    </source>
</evidence>
<protein>
    <submittedName>
        <fullName evidence="10">Sodium-and chloride-dependent GABA transporter 2</fullName>
    </submittedName>
</protein>
<evidence type="ECO:0000256" key="5">
    <source>
        <dbReference type="ARBA" id="ARBA00022847"/>
    </source>
</evidence>
<dbReference type="GO" id="GO:0015293">
    <property type="term" value="F:symporter activity"/>
    <property type="evidence" value="ECO:0007669"/>
    <property type="project" value="UniProtKB-KW"/>
</dbReference>
<keyword evidence="8" id="KW-0915">Sodium</keyword>
<gene>
    <name evidence="10" type="ORF">Fcan01_06247</name>
</gene>
<accession>A0A226ER43</accession>
<comment type="subcellular location">
    <subcellularLocation>
        <location evidence="1">Membrane</location>
        <topology evidence="1">Multi-pass membrane protein</topology>
    </subcellularLocation>
</comment>
<dbReference type="GO" id="GO:0006865">
    <property type="term" value="P:amino acid transport"/>
    <property type="evidence" value="ECO:0007669"/>
    <property type="project" value="TreeGrafter"/>
</dbReference>
<dbReference type="GO" id="GO:0005886">
    <property type="term" value="C:plasma membrane"/>
    <property type="evidence" value="ECO:0007669"/>
    <property type="project" value="TreeGrafter"/>
</dbReference>
<evidence type="ECO:0000256" key="9">
    <source>
        <dbReference type="SAM" id="Phobius"/>
    </source>
</evidence>
<feature type="transmembrane region" description="Helical" evidence="9">
    <location>
        <begin position="330"/>
        <end position="352"/>
    </location>
</feature>
<feature type="transmembrane region" description="Helical" evidence="9">
    <location>
        <begin position="154"/>
        <end position="174"/>
    </location>
</feature>
<comment type="similarity">
    <text evidence="2">Belongs to the sodium:neurotransmitter symporter (SNF) (TC 2.A.22) family.</text>
</comment>
<evidence type="ECO:0000256" key="2">
    <source>
        <dbReference type="ARBA" id="ARBA00006459"/>
    </source>
</evidence>
<evidence type="ECO:0000256" key="7">
    <source>
        <dbReference type="ARBA" id="ARBA00023136"/>
    </source>
</evidence>
<dbReference type="PROSITE" id="PS50267">
    <property type="entry name" value="NA_NEUROTRAN_SYMP_3"/>
    <property type="match status" value="1"/>
</dbReference>
<organism evidence="10 11">
    <name type="scientific">Folsomia candida</name>
    <name type="common">Springtail</name>
    <dbReference type="NCBI Taxonomy" id="158441"/>
    <lineage>
        <taxon>Eukaryota</taxon>
        <taxon>Metazoa</taxon>
        <taxon>Ecdysozoa</taxon>
        <taxon>Arthropoda</taxon>
        <taxon>Hexapoda</taxon>
        <taxon>Collembola</taxon>
        <taxon>Entomobryomorpha</taxon>
        <taxon>Isotomoidea</taxon>
        <taxon>Isotomidae</taxon>
        <taxon>Proisotominae</taxon>
        <taxon>Folsomia</taxon>
    </lineage>
</organism>
<proteinExistence type="inferred from homology"/>
<keyword evidence="7 9" id="KW-0472">Membrane</keyword>
<dbReference type="PANTHER" id="PTHR11616:SF240">
    <property type="entry name" value="BLOATED TUBULES, ISOFORM B-RELATED"/>
    <property type="match status" value="1"/>
</dbReference>
<name>A0A226ER43_FOLCA</name>
<feature type="binding site" evidence="8">
    <location>
        <position position="303"/>
    </location>
    <ligand>
        <name>Na(+)</name>
        <dbReference type="ChEBI" id="CHEBI:29101"/>
        <label>1</label>
    </ligand>
</feature>
<evidence type="ECO:0000256" key="3">
    <source>
        <dbReference type="ARBA" id="ARBA00022448"/>
    </source>
</evidence>
<dbReference type="InterPro" id="IPR037272">
    <property type="entry name" value="SNS_sf"/>
</dbReference>
<dbReference type="AlphaFoldDB" id="A0A226ER43"/>
<evidence type="ECO:0000256" key="8">
    <source>
        <dbReference type="PIRSR" id="PIRSR600175-1"/>
    </source>
</evidence>
<evidence type="ECO:0000256" key="1">
    <source>
        <dbReference type="ARBA" id="ARBA00004141"/>
    </source>
</evidence>
<sequence length="385" mass="43340">MNSLQKIRKTLLTAPEFEGRHPSQEHTGFFTPKRAKSVPNFALDLAGEDENGGVVPLPVIRDSDDDGGDRATCKCAKKLRSTFKRRLRIFNEVSATNLKIGTGAEAGLVGYPMYVFETIMGQYSARKPLMMLRFMLPALTGIGPALYLRTLVKAVNALGTFLYCAILAFSMFFCRSDNVLVYRFLDAEVRNKKFHLFFLNVSRAEGGTLEHDLYHWWYLIIFTVALLILVGQNLKLLGQVAMLVVRVLLLAMTGYLLVGLSRISEAKGNSVVYGPLLETLRPSWMKIFKGKAWMDAMIFVIQSLELGTLVQPYLASKNFFHYRCHRDGLYLILLAMAWNFASSIAALSWLGYVGVNKIQMKNANEHLFGHYGLTIVFMLKHLQAS</sequence>
<keyword evidence="3" id="KW-0813">Transport</keyword>
<keyword evidence="11" id="KW-1185">Reference proteome</keyword>
<feature type="transmembrane region" description="Helical" evidence="9">
    <location>
        <begin position="236"/>
        <end position="258"/>
    </location>
</feature>
<keyword evidence="4 9" id="KW-0812">Transmembrane</keyword>
<dbReference type="PANTHER" id="PTHR11616">
    <property type="entry name" value="SODIUM/CHLORIDE DEPENDENT TRANSPORTER"/>
    <property type="match status" value="1"/>
</dbReference>
<dbReference type="Proteomes" id="UP000198287">
    <property type="component" value="Unassembled WGS sequence"/>
</dbReference>
<evidence type="ECO:0000313" key="11">
    <source>
        <dbReference type="Proteomes" id="UP000198287"/>
    </source>
</evidence>
<feature type="transmembrane region" description="Helical" evidence="9">
    <location>
        <begin position="213"/>
        <end position="230"/>
    </location>
</feature>
<keyword evidence="8" id="KW-0479">Metal-binding</keyword>
<dbReference type="EMBL" id="LNIX01000002">
    <property type="protein sequence ID" value="OXA59281.1"/>
    <property type="molecule type" value="Genomic_DNA"/>
</dbReference>
<keyword evidence="6 9" id="KW-1133">Transmembrane helix</keyword>
<feature type="transmembrane region" description="Helical" evidence="9">
    <location>
        <begin position="130"/>
        <end position="148"/>
    </location>
</feature>
<feature type="transmembrane region" description="Helical" evidence="9">
    <location>
        <begin position="292"/>
        <end position="310"/>
    </location>
</feature>
<reference evidence="10 11" key="1">
    <citation type="submission" date="2015-12" db="EMBL/GenBank/DDBJ databases">
        <title>The genome of Folsomia candida.</title>
        <authorList>
            <person name="Faddeeva A."/>
            <person name="Derks M.F."/>
            <person name="Anvar Y."/>
            <person name="Smit S."/>
            <person name="Van Straalen N."/>
            <person name="Roelofs D."/>
        </authorList>
    </citation>
    <scope>NUCLEOTIDE SEQUENCE [LARGE SCALE GENOMIC DNA]</scope>
    <source>
        <strain evidence="10 11">VU population</strain>
        <tissue evidence="10">Whole body</tissue>
    </source>
</reference>
<dbReference type="GO" id="GO:0046872">
    <property type="term" value="F:metal ion binding"/>
    <property type="evidence" value="ECO:0007669"/>
    <property type="project" value="UniProtKB-KW"/>
</dbReference>
<dbReference type="SUPFAM" id="SSF161070">
    <property type="entry name" value="SNF-like"/>
    <property type="match status" value="1"/>
</dbReference>